<comment type="similarity">
    <text evidence="6">Belongs to the YdjC deacetylase family.</text>
</comment>
<keyword evidence="2 6" id="KW-0479">Metal-binding</keyword>
<dbReference type="SUPFAM" id="SSF88713">
    <property type="entry name" value="Glycoside hydrolase/deacetylase"/>
    <property type="match status" value="1"/>
</dbReference>
<dbReference type="PANTHER" id="PTHR31609">
    <property type="entry name" value="YDJC DEACETYLASE FAMILY MEMBER"/>
    <property type="match status" value="1"/>
</dbReference>
<dbReference type="GO" id="GO:0046872">
    <property type="term" value="F:metal ion binding"/>
    <property type="evidence" value="ECO:0007669"/>
    <property type="project" value="UniProtKB-KW"/>
</dbReference>
<keyword evidence="3 6" id="KW-0378">Hydrolase</keyword>
<dbReference type="Gene3D" id="3.20.20.370">
    <property type="entry name" value="Glycoside hydrolase/deacetylase"/>
    <property type="match status" value="1"/>
</dbReference>
<dbReference type="Pfam" id="PF04794">
    <property type="entry name" value="YdjC"/>
    <property type="match status" value="1"/>
</dbReference>
<evidence type="ECO:0000256" key="4">
    <source>
        <dbReference type="ARBA" id="ARBA00022842"/>
    </source>
</evidence>
<proteinExistence type="inferred from homology"/>
<keyword evidence="8" id="KW-1185">Reference proteome</keyword>
<organism evidence="7 8">
    <name type="scientific">Ornithinibacillus bavariensis</name>
    <dbReference type="NCBI Taxonomy" id="545502"/>
    <lineage>
        <taxon>Bacteria</taxon>
        <taxon>Bacillati</taxon>
        <taxon>Bacillota</taxon>
        <taxon>Bacilli</taxon>
        <taxon>Bacillales</taxon>
        <taxon>Bacillaceae</taxon>
        <taxon>Ornithinibacillus</taxon>
    </lineage>
</organism>
<evidence type="ECO:0000256" key="2">
    <source>
        <dbReference type="ARBA" id="ARBA00022723"/>
    </source>
</evidence>
<reference evidence="7" key="1">
    <citation type="submission" date="2021-03" db="EMBL/GenBank/DDBJ databases">
        <title>Antimicrobial resistance genes in bacteria isolated from Japanese honey, and their potential for conferring macrolide and lincosamide resistance in the American foulbrood pathogen Paenibacillus larvae.</title>
        <authorList>
            <person name="Okamoto M."/>
            <person name="Kumagai M."/>
            <person name="Kanamori H."/>
            <person name="Takamatsu D."/>
        </authorList>
    </citation>
    <scope>NUCLEOTIDE SEQUENCE</scope>
    <source>
        <strain evidence="7">J43TS3</strain>
    </source>
</reference>
<evidence type="ECO:0000256" key="3">
    <source>
        <dbReference type="ARBA" id="ARBA00022801"/>
    </source>
</evidence>
<comment type="cofactor">
    <cofactor evidence="1 6">
        <name>Mg(2+)</name>
        <dbReference type="ChEBI" id="CHEBI:18420"/>
    </cofactor>
</comment>
<feature type="binding site" evidence="6">
    <location>
        <position position="121"/>
    </location>
    <ligand>
        <name>Mg(2+)</name>
        <dbReference type="ChEBI" id="CHEBI:18420"/>
    </ligand>
</feature>
<dbReference type="InterPro" id="IPR011330">
    <property type="entry name" value="Glyco_hydro/deAcase_b/a-brl"/>
</dbReference>
<gene>
    <name evidence="7" type="ORF">J43TS3_29110</name>
</gene>
<dbReference type="InterPro" id="IPR006879">
    <property type="entry name" value="YdjC-like"/>
</dbReference>
<dbReference type="RefSeq" id="WP_212921753.1">
    <property type="nucleotide sequence ID" value="NZ_BORP01000006.1"/>
</dbReference>
<accession>A0A920C6Y6</accession>
<dbReference type="InterPro" id="IPR022948">
    <property type="entry name" value="COD_ChbG_bac"/>
</dbReference>
<dbReference type="NCBIfam" id="NF002559">
    <property type="entry name" value="PRK02134.1"/>
    <property type="match status" value="1"/>
</dbReference>
<dbReference type="GO" id="GO:0019213">
    <property type="term" value="F:deacetylase activity"/>
    <property type="evidence" value="ECO:0007669"/>
    <property type="project" value="TreeGrafter"/>
</dbReference>
<name>A0A920C6Y6_9BACI</name>
<dbReference type="GO" id="GO:0016811">
    <property type="term" value="F:hydrolase activity, acting on carbon-nitrogen (but not peptide) bonds, in linear amides"/>
    <property type="evidence" value="ECO:0007669"/>
    <property type="project" value="UniProtKB-UniRule"/>
</dbReference>
<evidence type="ECO:0000256" key="1">
    <source>
        <dbReference type="ARBA" id="ARBA00001946"/>
    </source>
</evidence>
<comment type="subunit">
    <text evidence="6">Homodimer.</text>
</comment>
<dbReference type="GO" id="GO:0000272">
    <property type="term" value="P:polysaccharide catabolic process"/>
    <property type="evidence" value="ECO:0007669"/>
    <property type="project" value="InterPro"/>
</dbReference>
<evidence type="ECO:0000313" key="7">
    <source>
        <dbReference type="EMBL" id="GIO28300.1"/>
    </source>
</evidence>
<dbReference type="EC" id="3.5.1.-" evidence="6"/>
<dbReference type="PANTHER" id="PTHR31609:SF1">
    <property type="entry name" value="CARBOHYDRATE DEACETYLASE"/>
    <property type="match status" value="1"/>
</dbReference>
<keyword evidence="5 6" id="KW-0119">Carbohydrate metabolism</keyword>
<feature type="binding site" evidence="6">
    <location>
        <position position="59"/>
    </location>
    <ligand>
        <name>Mg(2+)</name>
        <dbReference type="ChEBI" id="CHEBI:18420"/>
    </ligand>
</feature>
<comment type="function">
    <text evidence="6">Probably catalyzes the deacetylation of acetylated carbohydrates an important step in the degradation of oligosaccharides.</text>
</comment>
<dbReference type="CDD" id="cd10803">
    <property type="entry name" value="YdjC_EF3048_like"/>
    <property type="match status" value="1"/>
</dbReference>
<evidence type="ECO:0000256" key="6">
    <source>
        <dbReference type="HAMAP-Rule" id="MF_01246"/>
    </source>
</evidence>
<dbReference type="Proteomes" id="UP000676917">
    <property type="component" value="Unassembled WGS sequence"/>
</dbReference>
<keyword evidence="4 6" id="KW-0460">Magnesium</keyword>
<dbReference type="HAMAP" id="MF_01246">
    <property type="entry name" value="COD"/>
    <property type="match status" value="1"/>
</dbReference>
<dbReference type="EMBL" id="BORP01000006">
    <property type="protein sequence ID" value="GIO28300.1"/>
    <property type="molecule type" value="Genomic_DNA"/>
</dbReference>
<sequence length="249" mass="27907">MKLIVNADDFGYTRAVTYGIADAFKNGIVTSTTMMCNSPHVAHAVDLAKQNPDLGVGVHLVLTSGTPISENVSSLTDTNGSFYSQNNVFDHAKPEDIEREWTAQIERFLSTGLNPTHLDSHHNVHEHAIALPIAIALAEKYGLPLRRAMNVPNLDVAYNTVKRTTFMMRAFYGEQVSYETLEGQLRNVSVLDKNETVEINCHPAYIDPDLISKSSYVDTRLKEYTILTSDRIKNYVNELGIELINYRML</sequence>
<protein>
    <recommendedName>
        <fullName evidence="6">Carbohydrate deacetylase</fullName>
        <ecNumber evidence="6">3.5.1.-</ecNumber>
    </recommendedName>
</protein>
<evidence type="ECO:0000313" key="8">
    <source>
        <dbReference type="Proteomes" id="UP000676917"/>
    </source>
</evidence>
<dbReference type="AlphaFoldDB" id="A0A920C6Y6"/>
<comment type="caution">
    <text evidence="7">The sequence shown here is derived from an EMBL/GenBank/DDBJ whole genome shotgun (WGS) entry which is preliminary data.</text>
</comment>
<evidence type="ECO:0000256" key="5">
    <source>
        <dbReference type="ARBA" id="ARBA00023277"/>
    </source>
</evidence>